<evidence type="ECO:0000259" key="19">
    <source>
        <dbReference type="Pfam" id="PF13614"/>
    </source>
</evidence>
<dbReference type="RefSeq" id="WP_289962630.1">
    <property type="nucleotide sequence ID" value="NZ_JAUEOZ010000002.1"/>
</dbReference>
<keyword evidence="12 17" id="KW-1133">Transmembrane helix</keyword>
<evidence type="ECO:0000259" key="20">
    <source>
        <dbReference type="Pfam" id="PF13807"/>
    </source>
</evidence>
<keyword evidence="8 17" id="KW-0812">Transmembrane</keyword>
<evidence type="ECO:0000313" key="22">
    <source>
        <dbReference type="Proteomes" id="UP001169719"/>
    </source>
</evidence>
<dbReference type="EMBL" id="JAUEOZ010000002">
    <property type="protein sequence ID" value="MDN2482557.1"/>
    <property type="molecule type" value="Genomic_DNA"/>
</dbReference>
<gene>
    <name evidence="21" type="ORF">QWJ08_14550</name>
</gene>
<evidence type="ECO:0000256" key="13">
    <source>
        <dbReference type="ARBA" id="ARBA00023136"/>
    </source>
</evidence>
<evidence type="ECO:0000256" key="8">
    <source>
        <dbReference type="ARBA" id="ARBA00022692"/>
    </source>
</evidence>
<evidence type="ECO:0000256" key="4">
    <source>
        <dbReference type="ARBA" id="ARBA00011903"/>
    </source>
</evidence>
<evidence type="ECO:0000256" key="3">
    <source>
        <dbReference type="ARBA" id="ARBA00008883"/>
    </source>
</evidence>
<comment type="similarity">
    <text evidence="2">Belongs to the CpsD/CapB family.</text>
</comment>
<keyword evidence="10" id="KW-0418">Kinase</keyword>
<dbReference type="InterPro" id="IPR027417">
    <property type="entry name" value="P-loop_NTPase"/>
</dbReference>
<feature type="transmembrane region" description="Helical" evidence="17">
    <location>
        <begin position="28"/>
        <end position="46"/>
    </location>
</feature>
<keyword evidence="13 17" id="KW-0472">Membrane</keyword>
<dbReference type="Pfam" id="PF13807">
    <property type="entry name" value="GNVR"/>
    <property type="match status" value="1"/>
</dbReference>
<dbReference type="InterPro" id="IPR032807">
    <property type="entry name" value="GNVR"/>
</dbReference>
<dbReference type="PANTHER" id="PTHR32309">
    <property type="entry name" value="TYROSINE-PROTEIN KINASE"/>
    <property type="match status" value="1"/>
</dbReference>
<keyword evidence="14" id="KW-0829">Tyrosine-protein kinase</keyword>
<evidence type="ECO:0000256" key="11">
    <source>
        <dbReference type="ARBA" id="ARBA00022840"/>
    </source>
</evidence>
<organism evidence="21 22">
    <name type="scientific">Vibrio agarivorans</name>
    <dbReference type="NCBI Taxonomy" id="153622"/>
    <lineage>
        <taxon>Bacteria</taxon>
        <taxon>Pseudomonadati</taxon>
        <taxon>Pseudomonadota</taxon>
        <taxon>Gammaproteobacteria</taxon>
        <taxon>Vibrionales</taxon>
        <taxon>Vibrionaceae</taxon>
        <taxon>Vibrio</taxon>
    </lineage>
</organism>
<evidence type="ECO:0000256" key="15">
    <source>
        <dbReference type="ARBA" id="ARBA00051245"/>
    </source>
</evidence>
<evidence type="ECO:0000256" key="1">
    <source>
        <dbReference type="ARBA" id="ARBA00004429"/>
    </source>
</evidence>
<evidence type="ECO:0000256" key="7">
    <source>
        <dbReference type="ARBA" id="ARBA00022679"/>
    </source>
</evidence>
<comment type="subcellular location">
    <subcellularLocation>
        <location evidence="1">Cell inner membrane</location>
        <topology evidence="1">Multi-pass membrane protein</topology>
    </subcellularLocation>
</comment>
<dbReference type="SUPFAM" id="SSF52540">
    <property type="entry name" value="P-loop containing nucleoside triphosphate hydrolases"/>
    <property type="match status" value="1"/>
</dbReference>
<dbReference type="PANTHER" id="PTHR32309:SF13">
    <property type="entry name" value="FERRIC ENTEROBACTIN TRANSPORT PROTEIN FEPE"/>
    <property type="match status" value="1"/>
</dbReference>
<proteinExistence type="inferred from homology"/>
<dbReference type="NCBIfam" id="TIGR01007">
    <property type="entry name" value="eps_fam"/>
    <property type="match status" value="1"/>
</dbReference>
<reference evidence="21" key="1">
    <citation type="submission" date="2024-05" db="EMBL/GenBank/DDBJ databases">
        <title>Genome Sequences of Four Agar- Degrading Marine Bacteria.</title>
        <authorList>
            <person name="Phillips E.K."/>
            <person name="Shaffer J.C."/>
            <person name="Henson M.W."/>
            <person name="Temperton B."/>
            <person name="Thrash C.J."/>
            <person name="Martin M.O."/>
        </authorList>
    </citation>
    <scope>NUCLEOTIDE SEQUENCE</scope>
    <source>
        <strain evidence="21">EKP203</strain>
    </source>
</reference>
<comment type="similarity">
    <text evidence="3">Belongs to the etk/wzc family.</text>
</comment>
<dbReference type="EC" id="2.7.10.2" evidence="4"/>
<dbReference type="Pfam" id="PF02706">
    <property type="entry name" value="Wzz"/>
    <property type="match status" value="1"/>
</dbReference>
<dbReference type="InterPro" id="IPR003856">
    <property type="entry name" value="LPS_length_determ_N"/>
</dbReference>
<dbReference type="InterPro" id="IPR025669">
    <property type="entry name" value="AAA_dom"/>
</dbReference>
<comment type="catalytic activity">
    <reaction evidence="15">
        <text>L-tyrosyl-[protein] + ATP = O-phospho-L-tyrosyl-[protein] + ADP + H(+)</text>
        <dbReference type="Rhea" id="RHEA:10596"/>
        <dbReference type="Rhea" id="RHEA-COMP:10136"/>
        <dbReference type="Rhea" id="RHEA-COMP:20101"/>
        <dbReference type="ChEBI" id="CHEBI:15378"/>
        <dbReference type="ChEBI" id="CHEBI:30616"/>
        <dbReference type="ChEBI" id="CHEBI:46858"/>
        <dbReference type="ChEBI" id="CHEBI:61978"/>
        <dbReference type="ChEBI" id="CHEBI:456216"/>
        <dbReference type="EC" id="2.7.10.2"/>
    </reaction>
</comment>
<evidence type="ECO:0000256" key="5">
    <source>
        <dbReference type="ARBA" id="ARBA00022475"/>
    </source>
</evidence>
<keyword evidence="5" id="KW-1003">Cell membrane</keyword>
<feature type="domain" description="Polysaccharide chain length determinant N-terminal" evidence="18">
    <location>
        <begin position="15"/>
        <end position="104"/>
    </location>
</feature>
<keyword evidence="9" id="KW-0547">Nucleotide-binding</keyword>
<evidence type="ECO:0000256" key="6">
    <source>
        <dbReference type="ARBA" id="ARBA00022519"/>
    </source>
</evidence>
<sequence>MESKQNTFTIEPTVIDVSRYFMALKRRMLLILLIVAALSSATYLVTRQMSPIYSATTTLLIESKPKSAISIEEIVGVDASKQEYYQTQYEIMRSNQVAERVINQFQLDFNPEFNGELKTFSIKNTIFGYLYVLRNRLLGSPENSDVYPGLAQNEEQRRRVLNTFKSKLSVSPVRQTQLVNITFESYNPSTAATMANAVAQAYIENNIEARIIVSQQAEVWIDSKLKELSANLSLSERRLAEFLEGEGLVDVEGVDALQSRVLTDVTSQISVARDRRLAAESLYRVLQDNRNADISTLYAIPDISKHPQIRDVRVAEIELQQKRSELSKRYGPKHDKMVQVNAELASIQGQAHQLLKQLASGIEKEYRAAKRQEEALKAELEDMKSQFNAVSIKQTEYSKYQRDVENNRRILDLFENRKKETSATSDYQPAIARITDPALYPVKPSKPNRLKIVLAVAVLSFVLLCTLVIIREFLRNELEQASDVERKLGFSPIASIPRIKKRWFAAKPSVTQFNSSDNPSFSEAIRSLRTRLLLSVSNKNRTCFALTSPNPNEGKSTIAANLALSLTKVEKVIIVDADLRKPTLGSLFDLSLSDNGLSNYLLMDTPLQDCLHYDEDSGITVLPSGFIPPNPQEMLSSEKFKRLIEHLKQQYDRVIIDCPPVMVVSDALLIGHLSEAMLLVLKANTTKTHQAKNAIAELINHQVKIDGVVLNYCNEERLSNAQSYYKSYSYKATPAE</sequence>
<evidence type="ECO:0000256" key="17">
    <source>
        <dbReference type="SAM" id="Phobius"/>
    </source>
</evidence>
<keyword evidence="11" id="KW-0067">ATP-binding</keyword>
<evidence type="ECO:0000256" key="9">
    <source>
        <dbReference type="ARBA" id="ARBA00022741"/>
    </source>
</evidence>
<evidence type="ECO:0000256" key="2">
    <source>
        <dbReference type="ARBA" id="ARBA00007316"/>
    </source>
</evidence>
<evidence type="ECO:0000256" key="12">
    <source>
        <dbReference type="ARBA" id="ARBA00022989"/>
    </source>
</evidence>
<feature type="coiled-coil region" evidence="16">
    <location>
        <begin position="352"/>
        <end position="386"/>
    </location>
</feature>
<evidence type="ECO:0000313" key="21">
    <source>
        <dbReference type="EMBL" id="MDN2482557.1"/>
    </source>
</evidence>
<evidence type="ECO:0000256" key="14">
    <source>
        <dbReference type="ARBA" id="ARBA00023137"/>
    </source>
</evidence>
<keyword evidence="6" id="KW-0997">Cell inner membrane</keyword>
<dbReference type="InterPro" id="IPR005702">
    <property type="entry name" value="Wzc-like_C"/>
</dbReference>
<keyword evidence="22" id="KW-1185">Reference proteome</keyword>
<evidence type="ECO:0000259" key="18">
    <source>
        <dbReference type="Pfam" id="PF02706"/>
    </source>
</evidence>
<feature type="domain" description="Tyrosine-protein kinase G-rich" evidence="20">
    <location>
        <begin position="399"/>
        <end position="472"/>
    </location>
</feature>
<comment type="caution">
    <text evidence="21">The sequence shown here is derived from an EMBL/GenBank/DDBJ whole genome shotgun (WGS) entry which is preliminary data.</text>
</comment>
<dbReference type="CDD" id="cd05387">
    <property type="entry name" value="BY-kinase"/>
    <property type="match status" value="1"/>
</dbReference>
<dbReference type="Pfam" id="PF13614">
    <property type="entry name" value="AAA_31"/>
    <property type="match status" value="1"/>
</dbReference>
<dbReference type="Proteomes" id="UP001169719">
    <property type="component" value="Unassembled WGS sequence"/>
</dbReference>
<protein>
    <recommendedName>
        <fullName evidence="4">non-specific protein-tyrosine kinase</fullName>
        <ecNumber evidence="4">2.7.10.2</ecNumber>
    </recommendedName>
</protein>
<evidence type="ECO:0000256" key="10">
    <source>
        <dbReference type="ARBA" id="ARBA00022777"/>
    </source>
</evidence>
<keyword evidence="16" id="KW-0175">Coiled coil</keyword>
<feature type="domain" description="AAA" evidence="19">
    <location>
        <begin position="554"/>
        <end position="664"/>
    </location>
</feature>
<accession>A0ABT7Y3D1</accession>
<dbReference type="Gene3D" id="3.40.50.300">
    <property type="entry name" value="P-loop containing nucleotide triphosphate hydrolases"/>
    <property type="match status" value="1"/>
</dbReference>
<name>A0ABT7Y3D1_9VIBR</name>
<dbReference type="InterPro" id="IPR050445">
    <property type="entry name" value="Bact_polysacc_biosynth/exp"/>
</dbReference>
<keyword evidence="7" id="KW-0808">Transferase</keyword>
<evidence type="ECO:0000256" key="16">
    <source>
        <dbReference type="SAM" id="Coils"/>
    </source>
</evidence>